<evidence type="ECO:0000313" key="1">
    <source>
        <dbReference type="EMBL" id="KAK8534020.1"/>
    </source>
</evidence>
<sequence>MVVEGGDSYEGSIPEVGVVPEGVVRVYAAVHNSDLLAAFKDKANLPGCEGNDPVEVVSSFDVASVFDPVQ</sequence>
<proteinExistence type="predicted"/>
<reference evidence="1 2" key="1">
    <citation type="journal article" date="2024" name="G3 (Bethesda)">
        <title>Genome assembly of Hibiscus sabdariffa L. provides insights into metabolisms of medicinal natural products.</title>
        <authorList>
            <person name="Kim T."/>
        </authorList>
    </citation>
    <scope>NUCLEOTIDE SEQUENCE [LARGE SCALE GENOMIC DNA]</scope>
    <source>
        <strain evidence="1">TK-2024</strain>
        <tissue evidence="1">Old leaves</tissue>
    </source>
</reference>
<protein>
    <submittedName>
        <fullName evidence="1">Uncharacterized protein</fullName>
    </submittedName>
</protein>
<dbReference type="EMBL" id="JBBPBM010000032">
    <property type="protein sequence ID" value="KAK8534020.1"/>
    <property type="molecule type" value="Genomic_DNA"/>
</dbReference>
<accession>A0ABR2DAT6</accession>
<evidence type="ECO:0000313" key="2">
    <source>
        <dbReference type="Proteomes" id="UP001472677"/>
    </source>
</evidence>
<keyword evidence="2" id="KW-1185">Reference proteome</keyword>
<gene>
    <name evidence="1" type="ORF">V6N12_047420</name>
</gene>
<comment type="caution">
    <text evidence="1">The sequence shown here is derived from an EMBL/GenBank/DDBJ whole genome shotgun (WGS) entry which is preliminary data.</text>
</comment>
<organism evidence="1 2">
    <name type="scientific">Hibiscus sabdariffa</name>
    <name type="common">roselle</name>
    <dbReference type="NCBI Taxonomy" id="183260"/>
    <lineage>
        <taxon>Eukaryota</taxon>
        <taxon>Viridiplantae</taxon>
        <taxon>Streptophyta</taxon>
        <taxon>Embryophyta</taxon>
        <taxon>Tracheophyta</taxon>
        <taxon>Spermatophyta</taxon>
        <taxon>Magnoliopsida</taxon>
        <taxon>eudicotyledons</taxon>
        <taxon>Gunneridae</taxon>
        <taxon>Pentapetalae</taxon>
        <taxon>rosids</taxon>
        <taxon>malvids</taxon>
        <taxon>Malvales</taxon>
        <taxon>Malvaceae</taxon>
        <taxon>Malvoideae</taxon>
        <taxon>Hibiscus</taxon>
    </lineage>
</organism>
<dbReference type="Proteomes" id="UP001472677">
    <property type="component" value="Unassembled WGS sequence"/>
</dbReference>
<name>A0ABR2DAT6_9ROSI</name>